<evidence type="ECO:0000313" key="1">
    <source>
        <dbReference type="EMBL" id="EXK28401.1"/>
    </source>
</evidence>
<dbReference type="Proteomes" id="UP000030703">
    <property type="component" value="Unassembled WGS sequence"/>
</dbReference>
<reference evidence="1" key="2">
    <citation type="submission" date="2012-05" db="EMBL/GenBank/DDBJ databases">
        <title>Annotation of the Genome Sequence of Fusarium oxysporum f. sp. melonis 26406.</title>
        <authorList>
            <consortium name="The Broad Institute Genomics Platform"/>
            <person name="Ma L.-J."/>
            <person name="Corby-Kistler H."/>
            <person name="Broz K."/>
            <person name="Gale L.R."/>
            <person name="Jonkers W."/>
            <person name="O'Donnell K."/>
            <person name="Ploetz R."/>
            <person name="Steinberg C."/>
            <person name="Schwartz D.C."/>
            <person name="VanEtten H."/>
            <person name="Zhou S."/>
            <person name="Young S.K."/>
            <person name="Zeng Q."/>
            <person name="Gargeya S."/>
            <person name="Fitzgerald M."/>
            <person name="Abouelleil A."/>
            <person name="Alvarado L."/>
            <person name="Chapman S.B."/>
            <person name="Gainer-Dewar J."/>
            <person name="Goldberg J."/>
            <person name="Griggs A."/>
            <person name="Gujja S."/>
            <person name="Hansen M."/>
            <person name="Howarth C."/>
            <person name="Imamovic A."/>
            <person name="Ireland A."/>
            <person name="Larimer J."/>
            <person name="McCowan C."/>
            <person name="Murphy C."/>
            <person name="Pearson M."/>
            <person name="Poon T.W."/>
            <person name="Priest M."/>
            <person name="Roberts A."/>
            <person name="Saif S."/>
            <person name="Shea T."/>
            <person name="Sykes S."/>
            <person name="Wortman J."/>
            <person name="Nusbaum C."/>
            <person name="Birren B."/>
        </authorList>
    </citation>
    <scope>NUCLEOTIDE SEQUENCE</scope>
    <source>
        <strain evidence="1">26406</strain>
    </source>
</reference>
<sequence length="30" mass="3467">MTMHLTVAIMQPCMKLVIGSLMRFVRSCRL</sequence>
<proteinExistence type="predicted"/>
<name>X0A591_FUSOX</name>
<accession>X0A591</accession>
<gene>
    <name evidence="1" type="ORF">FOMG_15380</name>
</gene>
<dbReference type="VEuPathDB" id="FungiDB:FOMG_15380"/>
<dbReference type="EMBL" id="JH659345">
    <property type="protein sequence ID" value="EXK28401.1"/>
    <property type="molecule type" value="Genomic_DNA"/>
</dbReference>
<organism evidence="1">
    <name type="scientific">Fusarium oxysporum f. sp. melonis 26406</name>
    <dbReference type="NCBI Taxonomy" id="1089452"/>
    <lineage>
        <taxon>Eukaryota</taxon>
        <taxon>Fungi</taxon>
        <taxon>Dikarya</taxon>
        <taxon>Ascomycota</taxon>
        <taxon>Pezizomycotina</taxon>
        <taxon>Sordariomycetes</taxon>
        <taxon>Hypocreomycetidae</taxon>
        <taxon>Hypocreales</taxon>
        <taxon>Nectriaceae</taxon>
        <taxon>Fusarium</taxon>
        <taxon>Fusarium oxysporum species complex</taxon>
    </lineage>
</organism>
<reference evidence="1" key="1">
    <citation type="submission" date="2012-04" db="EMBL/GenBank/DDBJ databases">
        <title>The Genome Sequence of Fusarium oxysporum melonis.</title>
        <authorList>
            <consortium name="The Broad Institute Genome Sequencing Platform"/>
            <person name="Ma L.-J."/>
            <person name="Gale L.R."/>
            <person name="Schwartz D.C."/>
            <person name="Zhou S."/>
            <person name="Corby-Kistler H."/>
            <person name="Young S.K."/>
            <person name="Zeng Q."/>
            <person name="Gargeya S."/>
            <person name="Fitzgerald M."/>
            <person name="Haas B."/>
            <person name="Abouelleil A."/>
            <person name="Alvarado L."/>
            <person name="Arachchi H.M."/>
            <person name="Berlin A."/>
            <person name="Brown A."/>
            <person name="Chapman S.B."/>
            <person name="Chen Z."/>
            <person name="Dunbar C."/>
            <person name="Freedman E."/>
            <person name="Gearin G."/>
            <person name="Goldberg J."/>
            <person name="Griggs A."/>
            <person name="Gujja S."/>
            <person name="Heiman D."/>
            <person name="Howarth C."/>
            <person name="Larson L."/>
            <person name="Lui A."/>
            <person name="MacDonald P.J.P."/>
            <person name="Montmayeur A."/>
            <person name="Murphy C."/>
            <person name="Neiman D."/>
            <person name="Pearson M."/>
            <person name="Priest M."/>
            <person name="Roberts A."/>
            <person name="Saif S."/>
            <person name="Shea T."/>
            <person name="Shenoy N."/>
            <person name="Sisk P."/>
            <person name="Stolte C."/>
            <person name="Sykes S."/>
            <person name="Wortman J."/>
            <person name="Nusbaum C."/>
            <person name="Birren B."/>
        </authorList>
    </citation>
    <scope>NUCLEOTIDE SEQUENCE</scope>
    <source>
        <strain evidence="1">26406</strain>
    </source>
</reference>
<dbReference type="AlphaFoldDB" id="X0A591"/>
<dbReference type="HOGENOM" id="CLU_3406439_0_0_1"/>
<protein>
    <submittedName>
        <fullName evidence="1">Uncharacterized protein</fullName>
    </submittedName>
</protein>